<dbReference type="PANTHER" id="PTHR23020:SF20">
    <property type="entry name" value="CHK KINASE-LIKE DOMAIN-CONTAINING PROTEIN"/>
    <property type="match status" value="1"/>
</dbReference>
<keyword evidence="2" id="KW-1185">Reference proteome</keyword>
<accession>A0A8R1YDU1</accession>
<reference evidence="2" key="1">
    <citation type="journal article" date="2008" name="Nat. Genet.">
        <title>The Pristionchus pacificus genome provides a unique perspective on nematode lifestyle and parasitism.</title>
        <authorList>
            <person name="Dieterich C."/>
            <person name="Clifton S.W."/>
            <person name="Schuster L.N."/>
            <person name="Chinwalla A."/>
            <person name="Delehaunty K."/>
            <person name="Dinkelacker I."/>
            <person name="Fulton L."/>
            <person name="Fulton R."/>
            <person name="Godfrey J."/>
            <person name="Minx P."/>
            <person name="Mitreva M."/>
            <person name="Roeseler W."/>
            <person name="Tian H."/>
            <person name="Witte H."/>
            <person name="Yang S.P."/>
            <person name="Wilson R.K."/>
            <person name="Sommer R.J."/>
        </authorList>
    </citation>
    <scope>NUCLEOTIDE SEQUENCE [LARGE SCALE GENOMIC DNA]</scope>
    <source>
        <strain evidence="2">PS312</strain>
    </source>
</reference>
<dbReference type="Proteomes" id="UP000005239">
    <property type="component" value="Unassembled WGS sequence"/>
</dbReference>
<dbReference type="AlphaFoldDB" id="A0A2A6CSZ9"/>
<dbReference type="SMART" id="SM00587">
    <property type="entry name" value="CHK"/>
    <property type="match status" value="3"/>
</dbReference>
<dbReference type="InterPro" id="IPR011009">
    <property type="entry name" value="Kinase-like_dom_sf"/>
</dbReference>
<protein>
    <submittedName>
        <fullName evidence="1">Phosphotransferase</fullName>
    </submittedName>
</protein>
<dbReference type="InterPro" id="IPR015897">
    <property type="entry name" value="CHK_kinase-like"/>
</dbReference>
<reference evidence="1" key="2">
    <citation type="submission" date="2022-06" db="UniProtKB">
        <authorList>
            <consortium name="EnsemblMetazoa"/>
        </authorList>
    </citation>
    <scope>IDENTIFICATION</scope>
    <source>
        <strain evidence="1">PS312</strain>
    </source>
</reference>
<dbReference type="PANTHER" id="PTHR23020">
    <property type="entry name" value="UNCHARACTERIZED NUCLEAR HORMONE RECEPTOR-RELATED"/>
    <property type="match status" value="1"/>
</dbReference>
<dbReference type="EnsemblMetazoa" id="PPA12474.1">
    <property type="protein sequence ID" value="PPA12474.1"/>
    <property type="gene ID" value="WBGene00102028"/>
</dbReference>
<evidence type="ECO:0000313" key="2">
    <source>
        <dbReference type="Proteomes" id="UP000005239"/>
    </source>
</evidence>
<gene>
    <name evidence="1" type="primary">WBGene00102028</name>
</gene>
<accession>A0A2A6CSZ9</accession>
<evidence type="ECO:0000313" key="1">
    <source>
        <dbReference type="EnsemblMetazoa" id="PPA12474.1"/>
    </source>
</evidence>
<dbReference type="Gene3D" id="3.90.1200.10">
    <property type="match status" value="3"/>
</dbReference>
<dbReference type="InterPro" id="IPR012877">
    <property type="entry name" value="Dhs-27"/>
</dbReference>
<dbReference type="SUPFAM" id="SSF56112">
    <property type="entry name" value="Protein kinase-like (PK-like)"/>
    <property type="match status" value="3"/>
</dbReference>
<organism evidence="1 2">
    <name type="scientific">Pristionchus pacificus</name>
    <name type="common">Parasitic nematode worm</name>
    <dbReference type="NCBI Taxonomy" id="54126"/>
    <lineage>
        <taxon>Eukaryota</taxon>
        <taxon>Metazoa</taxon>
        <taxon>Ecdysozoa</taxon>
        <taxon>Nematoda</taxon>
        <taxon>Chromadorea</taxon>
        <taxon>Rhabditida</taxon>
        <taxon>Rhabditina</taxon>
        <taxon>Diplogasteromorpha</taxon>
        <taxon>Diplogasteroidea</taxon>
        <taxon>Neodiplogasteridae</taxon>
        <taxon>Pristionchus</taxon>
    </lineage>
</organism>
<dbReference type="InterPro" id="IPR052961">
    <property type="entry name" value="Oxido-Kinase-like_Enzymes"/>
</dbReference>
<dbReference type="Pfam" id="PF07914">
    <property type="entry name" value="DUF1679"/>
    <property type="match status" value="3"/>
</dbReference>
<sequence>MQFDELTQELKDLIFKVLANFYISPPNKEAVKFKRIGLNRGYNSAIHKMSLEDGRTFAIKITDHDEDDIVNMLHNREVEFYEWLDQVRSEPSCNQDDLTYLLRFHGGTKCDKEPGVIILNDLSDRVFQLVKQIAAYQSVYLCTNKEVSMGKDLIKYDLPVQKSLPLLDTVKWMTEEEKQYIREWTLPENLFAIHTEIPEGVEGISPVLAHCDLWNGNMIFEDNDGSTDLLAILDWQIFKIGNPLIDIATIIGENMNTEDRRQYTPEILRLYNDEIEIRKDGFKKAFEMTVEKAEMLLSRALRWPCIETMFAVVLNPIDDPKDEGQEMGRLSIRLRELMNDLCQTHSDLFDSIANGLIYIIHVVSAMRFDELTKEHKDLIFKVLETFNISPANKETIEFTRIGLKRGYNSAIHRISLEDGRTFAIKITDPNEDPILNMLHNRELEFYTWLDEVISEGSSVPDDFSYLLKFYGGTRCDNEPGILIFNDLSNRVGIQPNFTIGYQPYVIFQLVKQIAAYQSTYLCSDKEVSIGRQLIIYDSTPKKSIPKLDGVAWITEEEKRCFREWTQPEKLFALHTEIPEGVEGISPVLIHTDLWNGNMIFENEKDRSHLLAILDWATFKIGNPLIDIATIIGENMNTEDRRSFTPDILELYNDEIEKRKGGFKKRFDMTLKKAEILLSHALRWGCIQTMYAVVLVPRDDMKEEGQEMGRLSIRLRELMNDEAVEFTQIGLKRGYNSAIHRVSLEDGRTFAVKITDANQDAALNMLHNRELEFYSRIDKVKLEDTFDPDDISCLLQFYGGTRCDNEPGILIFNDLSNRLGCQPDYLIGYQPYVVFQVVISIAAYQRAYLCTDEEFSIGRELVEYDARRSTRKLDKIRWMSEEGKTCLREWAETESLFAIQTEIPEAVEGISPVPVHCDLWSGNMIFEDNEGRFDLLAILDWATFKIGNPLIDIATMLGKNMNTEDRREYTPEILRLYVDEMLKRKDKFKKRFEITVVKAEILLSHAFRWACIQTMYTILLSKDDRKEEGQEMGRLSVRLKEMMNDVIAK</sequence>
<proteinExistence type="predicted"/>
<name>A0A2A6CSZ9_PRIPA</name>